<organism evidence="2 3">
    <name type="scientific">Cocleimonas flava</name>
    <dbReference type="NCBI Taxonomy" id="634765"/>
    <lineage>
        <taxon>Bacteria</taxon>
        <taxon>Pseudomonadati</taxon>
        <taxon>Pseudomonadota</taxon>
        <taxon>Gammaproteobacteria</taxon>
        <taxon>Thiotrichales</taxon>
        <taxon>Thiotrichaceae</taxon>
        <taxon>Cocleimonas</taxon>
    </lineage>
</organism>
<keyword evidence="1" id="KW-0472">Membrane</keyword>
<keyword evidence="1" id="KW-0812">Transmembrane</keyword>
<proteinExistence type="predicted"/>
<evidence type="ECO:0000256" key="1">
    <source>
        <dbReference type="SAM" id="Phobius"/>
    </source>
</evidence>
<feature type="transmembrane region" description="Helical" evidence="1">
    <location>
        <begin position="6"/>
        <end position="23"/>
    </location>
</feature>
<keyword evidence="3" id="KW-1185">Reference proteome</keyword>
<feature type="transmembrane region" description="Helical" evidence="1">
    <location>
        <begin position="35"/>
        <end position="58"/>
    </location>
</feature>
<evidence type="ECO:0000313" key="3">
    <source>
        <dbReference type="Proteomes" id="UP000294887"/>
    </source>
</evidence>
<reference evidence="2 3" key="1">
    <citation type="submission" date="2019-03" db="EMBL/GenBank/DDBJ databases">
        <title>Genomic Encyclopedia of Type Strains, Phase IV (KMG-IV): sequencing the most valuable type-strain genomes for metagenomic binning, comparative biology and taxonomic classification.</title>
        <authorList>
            <person name="Goeker M."/>
        </authorList>
    </citation>
    <scope>NUCLEOTIDE SEQUENCE [LARGE SCALE GENOMIC DNA]</scope>
    <source>
        <strain evidence="2 3">DSM 24830</strain>
    </source>
</reference>
<gene>
    <name evidence="2" type="ORF">EV695_0838</name>
</gene>
<dbReference type="AlphaFoldDB" id="A0A4R1F3Y6"/>
<feature type="transmembrane region" description="Helical" evidence="1">
    <location>
        <begin position="64"/>
        <end position="84"/>
    </location>
</feature>
<accession>A0A4R1F3Y6</accession>
<protein>
    <submittedName>
        <fullName evidence="2">Uncharacterized protein</fullName>
    </submittedName>
</protein>
<sequence>MILVGSLIFAFLITLFLVSKIASMLHAKKPDMGRIFLASIVGSIAAAITLIPLGIFLGGIDPNIMLILSIAIVFIVSSMAFKYINVMTWSGAITTNIANIVLSLVALTASVVLNGESIDETLSKISGVAKENANMVQSVAKGDLDAVMSKDTSMEQESNEQAAMEEEVALDDDIEPTFKESDLLPAGTIRELKAKEKKVYIEPKFRVVSISSINSAVGKNIRILNSNDASITGLLRRVSGNNAVIEQHIGGGIATTPISLAKIRKLEVYR</sequence>
<feature type="transmembrane region" description="Helical" evidence="1">
    <location>
        <begin position="96"/>
        <end position="113"/>
    </location>
</feature>
<dbReference type="Proteomes" id="UP000294887">
    <property type="component" value="Unassembled WGS sequence"/>
</dbReference>
<keyword evidence="1" id="KW-1133">Transmembrane helix</keyword>
<comment type="caution">
    <text evidence="2">The sequence shown here is derived from an EMBL/GenBank/DDBJ whole genome shotgun (WGS) entry which is preliminary data.</text>
</comment>
<dbReference type="RefSeq" id="WP_131904641.1">
    <property type="nucleotide sequence ID" value="NZ_BAAAFU010000008.1"/>
</dbReference>
<name>A0A4R1F3Y6_9GAMM</name>
<dbReference type="EMBL" id="SMFQ01000002">
    <property type="protein sequence ID" value="TCJ88977.1"/>
    <property type="molecule type" value="Genomic_DNA"/>
</dbReference>
<evidence type="ECO:0000313" key="2">
    <source>
        <dbReference type="EMBL" id="TCJ88977.1"/>
    </source>
</evidence>